<dbReference type="Proteomes" id="UP000198521">
    <property type="component" value="Unassembled WGS sequence"/>
</dbReference>
<proteinExistence type="predicted"/>
<evidence type="ECO:0000313" key="1">
    <source>
        <dbReference type="EMBL" id="SEK44923.1"/>
    </source>
</evidence>
<name>A0A1H7H3D9_AQUAM</name>
<dbReference type="RefSeq" id="WP_091405214.1">
    <property type="nucleotide sequence ID" value="NZ_FOAB01000001.1"/>
</dbReference>
<dbReference type="AlphaFoldDB" id="A0A1H7H3D9"/>
<dbReference type="OrthoDB" id="883593at2"/>
<sequence>MYQKLLFLFLCIICSSCNKNLSQNERFFIPKHGGNEGIVNKYYRNVYLKDQQDPRTYIDYSLIKKLNDSIYRKEIYGPDFKILSSNQFSIQGNHMIEVSAQRFYGKDTLTAVYQEEAMNYYLTFNQDTVYYKAKLKNNTSRYIDDSRSIKMVKDTTIESKPAKIVEQNIINTSVFGENQKKTTNFYSRSIYVQDLGLYASTLTTDAYRIERILVEQLLPSDFNNLSQHNIKRVGYIDFNKTIDKDKELVLCGDHDYIADYYNGANDRAGFIGGKGSLKRLVFSKLDLSKLKNESGYLTFRFVINCKGKAGKFTTDQTADFEYNKKEFPEETIMHLYDIISNVKQWKPCVIRNTERDSYFYITFILKNGKIQDILP</sequence>
<accession>A0A1H7H3D9</accession>
<dbReference type="STRING" id="1038014.SAMN04487910_0554"/>
<evidence type="ECO:0000313" key="2">
    <source>
        <dbReference type="Proteomes" id="UP000198521"/>
    </source>
</evidence>
<gene>
    <name evidence="1" type="ORF">SAMN04487910_0554</name>
</gene>
<organism evidence="1 2">
    <name type="scientific">Aquimarina amphilecti</name>
    <dbReference type="NCBI Taxonomy" id="1038014"/>
    <lineage>
        <taxon>Bacteria</taxon>
        <taxon>Pseudomonadati</taxon>
        <taxon>Bacteroidota</taxon>
        <taxon>Flavobacteriia</taxon>
        <taxon>Flavobacteriales</taxon>
        <taxon>Flavobacteriaceae</taxon>
        <taxon>Aquimarina</taxon>
    </lineage>
</organism>
<protein>
    <submittedName>
        <fullName evidence="1">Uncharacterized protein</fullName>
    </submittedName>
</protein>
<keyword evidence="2" id="KW-1185">Reference proteome</keyword>
<dbReference type="EMBL" id="FOAB01000001">
    <property type="protein sequence ID" value="SEK44923.1"/>
    <property type="molecule type" value="Genomic_DNA"/>
</dbReference>
<reference evidence="1 2" key="1">
    <citation type="submission" date="2016-10" db="EMBL/GenBank/DDBJ databases">
        <authorList>
            <person name="de Groot N.N."/>
        </authorList>
    </citation>
    <scope>NUCLEOTIDE SEQUENCE [LARGE SCALE GENOMIC DNA]</scope>
    <source>
        <strain evidence="1 2">DSM 25232</strain>
    </source>
</reference>